<dbReference type="SUPFAM" id="SSF50978">
    <property type="entry name" value="WD40 repeat-like"/>
    <property type="match status" value="1"/>
</dbReference>
<dbReference type="STRING" id="53468.A0A3P6GXD3"/>
<feature type="compositionally biased region" description="Polar residues" evidence="1">
    <location>
        <begin position="456"/>
        <end position="471"/>
    </location>
</feature>
<dbReference type="EMBL" id="UXSR01006143">
    <property type="protein sequence ID" value="VDD84291.1"/>
    <property type="molecule type" value="Genomic_DNA"/>
</dbReference>
<evidence type="ECO:0000313" key="2">
    <source>
        <dbReference type="EMBL" id="VDD84291.1"/>
    </source>
</evidence>
<dbReference type="GO" id="GO:0072659">
    <property type="term" value="P:protein localization to plasma membrane"/>
    <property type="evidence" value="ECO:0007669"/>
    <property type="project" value="TreeGrafter"/>
</dbReference>
<dbReference type="InterPro" id="IPR036322">
    <property type="entry name" value="WD40_repeat_dom_sf"/>
</dbReference>
<reference evidence="2 3" key="1">
    <citation type="submission" date="2018-10" db="EMBL/GenBank/DDBJ databases">
        <authorList>
            <consortium name="Pathogen Informatics"/>
        </authorList>
    </citation>
    <scope>NUCLEOTIDE SEQUENCE [LARGE SCALE GENOMIC DNA]</scope>
</reference>
<proteinExistence type="predicted"/>
<feature type="compositionally biased region" description="Low complexity" evidence="1">
    <location>
        <begin position="48"/>
        <end position="61"/>
    </location>
</feature>
<dbReference type="PANTHER" id="PTHR44099:SF2">
    <property type="entry name" value="WD REPEAT-CONTAINING PROTEIN 72"/>
    <property type="match status" value="1"/>
</dbReference>
<evidence type="ECO:0000256" key="1">
    <source>
        <dbReference type="SAM" id="MobiDB-lite"/>
    </source>
</evidence>
<feature type="region of interest" description="Disordered" evidence="1">
    <location>
        <begin position="34"/>
        <end position="63"/>
    </location>
</feature>
<keyword evidence="3" id="KW-1185">Reference proteome</keyword>
<protein>
    <recommendedName>
        <fullName evidence="4">WD repeat-containing protein 7</fullName>
    </recommendedName>
</protein>
<dbReference type="OrthoDB" id="338622at2759"/>
<dbReference type="GO" id="GO:0005737">
    <property type="term" value="C:cytoplasm"/>
    <property type="evidence" value="ECO:0007669"/>
    <property type="project" value="TreeGrafter"/>
</dbReference>
<feature type="region of interest" description="Disordered" evidence="1">
    <location>
        <begin position="431"/>
        <end position="473"/>
    </location>
</feature>
<dbReference type="Proteomes" id="UP000267029">
    <property type="component" value="Unassembled WGS sequence"/>
</dbReference>
<evidence type="ECO:0008006" key="4">
    <source>
        <dbReference type="Google" id="ProtNLM"/>
    </source>
</evidence>
<gene>
    <name evidence="2" type="ORF">MCOS_LOCUS10294</name>
</gene>
<dbReference type="InterPro" id="IPR015943">
    <property type="entry name" value="WD40/YVTN_repeat-like_dom_sf"/>
</dbReference>
<organism evidence="2 3">
    <name type="scientific">Mesocestoides corti</name>
    <name type="common">Flatworm</name>
    <dbReference type="NCBI Taxonomy" id="53468"/>
    <lineage>
        <taxon>Eukaryota</taxon>
        <taxon>Metazoa</taxon>
        <taxon>Spiralia</taxon>
        <taxon>Lophotrochozoa</taxon>
        <taxon>Platyhelminthes</taxon>
        <taxon>Cestoda</taxon>
        <taxon>Eucestoda</taxon>
        <taxon>Cyclophyllidea</taxon>
        <taxon>Mesocestoididae</taxon>
        <taxon>Mesocestoides</taxon>
    </lineage>
</organism>
<dbReference type="AlphaFoldDB" id="A0A3P6GXD3"/>
<dbReference type="PANTHER" id="PTHR44099">
    <property type="entry name" value="RABCONNECTIN-3B, ISOFORM A"/>
    <property type="match status" value="1"/>
</dbReference>
<evidence type="ECO:0000313" key="3">
    <source>
        <dbReference type="Proteomes" id="UP000267029"/>
    </source>
</evidence>
<sequence>MDALPANEWRDLVSQWTQYLPISPSQSGACQLKVNGTTNGPELIETPQQNSSKAESANSSKMPPALECCEHPSLLRISANLASGVFDTFAFGPKRILSGAAMHHYRVVTCAILALAAMGTRSSLDHLRPEVAARDLCPDLVSSDPPETDNPDVCRSQRGLASPHYGTYTTDTNLAPPPAKLAENHLNFEDEEVVRRTATSLVAIIGKTLLLIAFAFSRTDHDCVVYEDAIGQFSRLNLIGGTTNLVINVIQTSKHHRRNNLTLSEQMNTAEASFAASHPLTVPYAASPVRRAAIDLLGRGFTLWEPYLDTAQLLTSLLSLIAEGSPNQFSELHPEEVLSDDADLARSARQALWQLTYTRPHLVVLNLSLMLRRLGANAVSAMVSAAAAAAAAAPSATSTTNASSSSTSRTLRVVMSSPTLAAPIFSVTHSGLPHATPPTGSSSPVPNAPHPRAIRKNSTSHAANPPQQTNHGLLPLLGARTEVLRLYADICQRRPNNLLPILPEFVEVILACVDRTQLKERGLNTAFPLLQRFNSVDSHTRAQKVCVGGTNGMLIFFDFKAGRYCSTRGHQTPVTAICFSSDGRQLASYAIDENTLRTWQLSTAGLFGMGGQQVRPLSSYPVRPLQPPSSQRLDPTMVSLTWPEPANIEIHHKGAFLRSVPLST</sequence>
<accession>A0A3P6GXD3</accession>
<dbReference type="InterPro" id="IPR049916">
    <property type="entry name" value="WDR72-like"/>
</dbReference>
<name>A0A3P6GXD3_MESCO</name>
<dbReference type="Gene3D" id="2.130.10.10">
    <property type="entry name" value="YVTN repeat-like/Quinoprotein amine dehydrogenase"/>
    <property type="match status" value="1"/>
</dbReference>